<protein>
    <recommendedName>
        <fullName evidence="3">AbrB/MazE/SpoVT family DNA-binding domain-containing protein</fullName>
    </recommendedName>
</protein>
<reference evidence="1" key="1">
    <citation type="submission" date="2019-10" db="EMBL/GenBank/DDBJ databases">
        <authorList>
            <consortium name="Genoscope - CEA"/>
            <person name="William W."/>
        </authorList>
    </citation>
    <scope>NUCLEOTIDE SEQUENCE [LARGE SCALE GENOMIC DNA]</scope>
    <source>
        <strain evidence="1">BBR_PRJEB10992</strain>
    </source>
</reference>
<name>A0A7Z9C1Y1_9CYAN</name>
<dbReference type="InterPro" id="IPR008203">
    <property type="entry name" value="AF2212-like"/>
</dbReference>
<gene>
    <name evidence="1" type="ORF">PL8927_790181</name>
</gene>
<keyword evidence="2" id="KW-1185">Reference proteome</keyword>
<dbReference type="Proteomes" id="UP000184550">
    <property type="component" value="Unassembled WGS sequence"/>
</dbReference>
<dbReference type="Pfam" id="PF01954">
    <property type="entry name" value="AF2212-like"/>
    <property type="match status" value="1"/>
</dbReference>
<dbReference type="OrthoDB" id="9795766at2"/>
<evidence type="ECO:0000313" key="2">
    <source>
        <dbReference type="Proteomes" id="UP000184550"/>
    </source>
</evidence>
<dbReference type="RefSeq" id="WP_083625830.1">
    <property type="nucleotide sequence ID" value="NZ_LR734880.1"/>
</dbReference>
<accession>A0A7Z9C1Y1</accession>
<comment type="caution">
    <text evidence="1">The sequence shown here is derived from an EMBL/GenBank/DDBJ whole genome shotgun (WGS) entry which is preliminary data.</text>
</comment>
<evidence type="ECO:0000313" key="1">
    <source>
        <dbReference type="EMBL" id="VXD24089.1"/>
    </source>
</evidence>
<sequence>MPQIFRATYRNGTFILNNPCDLTEGTEVELLIQSSYITTVPRRIGWDEKLAIMAQKKDDQLLDDVSTTNWEIEEWQW</sequence>
<evidence type="ECO:0008006" key="3">
    <source>
        <dbReference type="Google" id="ProtNLM"/>
    </source>
</evidence>
<dbReference type="EMBL" id="CZCU02000156">
    <property type="protein sequence ID" value="VXD24089.1"/>
    <property type="molecule type" value="Genomic_DNA"/>
</dbReference>
<dbReference type="AlphaFoldDB" id="A0A7Z9C1Y1"/>
<proteinExistence type="predicted"/>
<organism evidence="1 2">
    <name type="scientific">Planktothrix serta PCC 8927</name>
    <dbReference type="NCBI Taxonomy" id="671068"/>
    <lineage>
        <taxon>Bacteria</taxon>
        <taxon>Bacillati</taxon>
        <taxon>Cyanobacteriota</taxon>
        <taxon>Cyanophyceae</taxon>
        <taxon>Oscillatoriophycideae</taxon>
        <taxon>Oscillatoriales</taxon>
        <taxon>Microcoleaceae</taxon>
        <taxon>Planktothrix</taxon>
    </lineage>
</organism>
<dbReference type="SUPFAM" id="SSF141694">
    <property type="entry name" value="AF2212/PG0164-like"/>
    <property type="match status" value="1"/>
</dbReference>